<keyword evidence="1" id="KW-0812">Transmembrane</keyword>
<dbReference type="AlphaFoldDB" id="A0A4Q9Z423"/>
<comment type="caution">
    <text evidence="2">The sequence shown here is derived from an EMBL/GenBank/DDBJ whole genome shotgun (WGS) entry which is preliminary data.</text>
</comment>
<dbReference type="EMBL" id="SJPE01000007">
    <property type="protein sequence ID" value="TBX69146.1"/>
    <property type="molecule type" value="Genomic_DNA"/>
</dbReference>
<name>A0A4Q9Z423_9FLAO</name>
<dbReference type="RefSeq" id="WP_131475921.1">
    <property type="nucleotide sequence ID" value="NZ_SJPE01000007.1"/>
</dbReference>
<feature type="transmembrane region" description="Helical" evidence="1">
    <location>
        <begin position="37"/>
        <end position="57"/>
    </location>
</feature>
<keyword evidence="1" id="KW-0472">Membrane</keyword>
<accession>A0A4Q9Z423</accession>
<proteinExistence type="predicted"/>
<keyword evidence="1" id="KW-1133">Transmembrane helix</keyword>
<protein>
    <submittedName>
        <fullName evidence="2">Uncharacterized protein</fullName>
    </submittedName>
</protein>
<keyword evidence="3" id="KW-1185">Reference proteome</keyword>
<dbReference type="Proteomes" id="UP000293300">
    <property type="component" value="Unassembled WGS sequence"/>
</dbReference>
<evidence type="ECO:0000313" key="2">
    <source>
        <dbReference type="EMBL" id="TBX69146.1"/>
    </source>
</evidence>
<evidence type="ECO:0000256" key="1">
    <source>
        <dbReference type="SAM" id="Phobius"/>
    </source>
</evidence>
<evidence type="ECO:0000313" key="3">
    <source>
        <dbReference type="Proteomes" id="UP000293300"/>
    </source>
</evidence>
<organism evidence="2 3">
    <name type="scientific">Flavobacterium silvisoli</name>
    <dbReference type="NCBI Taxonomy" id="2529433"/>
    <lineage>
        <taxon>Bacteria</taxon>
        <taxon>Pseudomonadati</taxon>
        <taxon>Bacteroidota</taxon>
        <taxon>Flavobacteriia</taxon>
        <taxon>Flavobacteriales</taxon>
        <taxon>Flavobacteriaceae</taxon>
        <taxon>Flavobacterium</taxon>
    </lineage>
</organism>
<sequence length="60" mass="6751">MIKLLSFFRTSSPFILLLLGIGIEGLSKLIEKKLTNVALGLQLMAFIIIVYGLFRLINKK</sequence>
<gene>
    <name evidence="2" type="ORF">EZL74_07140</name>
</gene>
<reference evidence="2 3" key="1">
    <citation type="submission" date="2019-02" db="EMBL/GenBank/DDBJ databases">
        <title>Flavobacterium sp. RD-2-33 isolated from forest soil.</title>
        <authorList>
            <person name="Chaudhary D.K."/>
        </authorList>
    </citation>
    <scope>NUCLEOTIDE SEQUENCE [LARGE SCALE GENOMIC DNA]</scope>
    <source>
        <strain evidence="2 3">RD-2-33</strain>
    </source>
</reference>